<dbReference type="Pfam" id="PF07725">
    <property type="entry name" value="LRR_3"/>
    <property type="match status" value="1"/>
</dbReference>
<evidence type="ECO:0000259" key="4">
    <source>
        <dbReference type="Pfam" id="PF23598"/>
    </source>
</evidence>
<evidence type="ECO:0000313" key="6">
    <source>
        <dbReference type="Proteomes" id="UP001168877"/>
    </source>
</evidence>
<evidence type="ECO:0000256" key="2">
    <source>
        <dbReference type="ARBA" id="ARBA00022737"/>
    </source>
</evidence>
<dbReference type="InterPro" id="IPR032675">
    <property type="entry name" value="LRR_dom_sf"/>
</dbReference>
<feature type="domain" description="Disease resistance R13L4/SHOC-2-like LRR" evidence="4">
    <location>
        <begin position="169"/>
        <end position="288"/>
    </location>
</feature>
<dbReference type="Pfam" id="PF23598">
    <property type="entry name" value="LRR_14"/>
    <property type="match status" value="1"/>
</dbReference>
<dbReference type="InterPro" id="IPR003591">
    <property type="entry name" value="Leu-rich_rpt_typical-subtyp"/>
</dbReference>
<dbReference type="InterPro" id="IPR001611">
    <property type="entry name" value="Leu-rich_rpt"/>
</dbReference>
<dbReference type="InterPro" id="IPR011713">
    <property type="entry name" value="Leu-rich_rpt_3"/>
</dbReference>
<dbReference type="PANTHER" id="PTHR45752:SF195">
    <property type="entry name" value="LEUCINE-RICH REPEAT (LRR) FAMILY PROTEIN-RELATED"/>
    <property type="match status" value="1"/>
</dbReference>
<dbReference type="AlphaFoldDB" id="A0AA39SYA9"/>
<dbReference type="Proteomes" id="UP001168877">
    <property type="component" value="Unassembled WGS sequence"/>
</dbReference>
<feature type="compositionally biased region" description="Acidic residues" evidence="3">
    <location>
        <begin position="631"/>
        <end position="641"/>
    </location>
</feature>
<accession>A0AA39SYA9</accession>
<reference evidence="5" key="2">
    <citation type="submission" date="2023-06" db="EMBL/GenBank/DDBJ databases">
        <authorList>
            <person name="Swenson N.G."/>
            <person name="Wegrzyn J.L."/>
            <person name="Mcevoy S.L."/>
        </authorList>
    </citation>
    <scope>NUCLEOTIDE SEQUENCE</scope>
    <source>
        <strain evidence="5">NS2018</strain>
        <tissue evidence="5">Leaf</tissue>
    </source>
</reference>
<feature type="compositionally biased region" description="Acidic residues" evidence="3">
    <location>
        <begin position="675"/>
        <end position="688"/>
    </location>
</feature>
<protein>
    <recommendedName>
        <fullName evidence="4">Disease resistance R13L4/SHOC-2-like LRR domain-containing protein</fullName>
    </recommendedName>
</protein>
<dbReference type="InterPro" id="IPR055414">
    <property type="entry name" value="LRR_R13L4/SHOC2-like"/>
</dbReference>
<keyword evidence="2" id="KW-0677">Repeat</keyword>
<dbReference type="EMBL" id="JAUESC010000003">
    <property type="protein sequence ID" value="KAK0599663.1"/>
    <property type="molecule type" value="Genomic_DNA"/>
</dbReference>
<dbReference type="Gene3D" id="3.80.10.10">
    <property type="entry name" value="Ribonuclease Inhibitor"/>
    <property type="match status" value="3"/>
</dbReference>
<evidence type="ECO:0000313" key="5">
    <source>
        <dbReference type="EMBL" id="KAK0599663.1"/>
    </source>
</evidence>
<name>A0AA39SYA9_ACESA</name>
<keyword evidence="6" id="KW-1185">Reference proteome</keyword>
<evidence type="ECO:0000256" key="3">
    <source>
        <dbReference type="SAM" id="MobiDB-lite"/>
    </source>
</evidence>
<dbReference type="SUPFAM" id="SSF52058">
    <property type="entry name" value="L domain-like"/>
    <property type="match status" value="2"/>
</dbReference>
<gene>
    <name evidence="5" type="ORF">LWI29_007395</name>
</gene>
<dbReference type="PANTHER" id="PTHR45752">
    <property type="entry name" value="LEUCINE-RICH REPEAT-CONTAINING"/>
    <property type="match status" value="1"/>
</dbReference>
<reference evidence="5" key="1">
    <citation type="journal article" date="2022" name="Plant J.">
        <title>Strategies of tolerance reflected in two North American maple genomes.</title>
        <authorList>
            <person name="McEvoy S.L."/>
            <person name="Sezen U.U."/>
            <person name="Trouern-Trend A."/>
            <person name="McMahon S.M."/>
            <person name="Schaberg P.G."/>
            <person name="Yang J."/>
            <person name="Wegrzyn J.L."/>
            <person name="Swenson N.G."/>
        </authorList>
    </citation>
    <scope>NUCLEOTIDE SEQUENCE</scope>
    <source>
        <strain evidence="5">NS2018</strain>
    </source>
</reference>
<dbReference type="InterPro" id="IPR050715">
    <property type="entry name" value="LRR-SigEffector_domain"/>
</dbReference>
<comment type="caution">
    <text evidence="5">The sequence shown here is derived from an EMBL/GenBank/DDBJ whole genome shotgun (WGS) entry which is preliminary data.</text>
</comment>
<keyword evidence="1" id="KW-0433">Leucine-rich repeat</keyword>
<sequence length="731" mass="82097">MQLSPQAFKKMYNLRFLKFHDSGISSYFYGTYNSKVHFSNGLSDLSGKLRSLIWHGFPLRALPSNFIPKSLVELNLRDSNLERLWEGTMPAPNLKLLILGGCKRLTNIPDLSDAPLLEVIDLSLCRSLLDFPKLAQHLKNLYSLDLCGCVSLRSLPKLFNLNPSQCTKLNLENCSKLEIFPEIWETMQGLQILELSGTAIKELPDSIENLNGLNNLYLRRCKNLEELPSSICNLTSLQYLDLSDCSNLEILPDNLGNLKSLNELSIDRTAISQLPSTMMHLNELDLLSCSGCRGLRFTHSSDFPCSLRYLDLSDCNLKEIPEDICHLSLLEDLELSGNDFESLPKSMMQLSNLEDLKVNNCNMLQSLTELPLSLDLLSASDCKQLRSILLDASELVKTEFVFTNCPNLEEIAVGNILATVEGYEGELYPFSIFYPGSEVPGWFRYKSNESSIKFRMACHDLLQGSILCAVIEFEEYRFNANDGDELYVDCSWTFSDGDESNLLADEFSDGDESDLLAGLGSCTLIAAWSFGTLIDSDHVALWYCKVLDRRVLKSEFTNFSVEFWLSEDSPNCRVKSCGVRPITKIPNEDYEVKYAEPIKISGVTIEDIGETSGKRSRTSNDRREEEGFNVGEDEEEEDGDDDVKKMKMASPSPLCRGKREGLEKEKGIGGKEEIECVGEDEEEEDSDDDVKKMKMASPPPLCRGKREGLEKEKGIGGKEEIEWCDFGGFGV</sequence>
<feature type="region of interest" description="Disordered" evidence="3">
    <location>
        <begin position="610"/>
        <end position="709"/>
    </location>
</feature>
<feature type="compositionally biased region" description="Basic and acidic residues" evidence="3">
    <location>
        <begin position="657"/>
        <end position="674"/>
    </location>
</feature>
<proteinExistence type="predicted"/>
<dbReference type="Pfam" id="PF13855">
    <property type="entry name" value="LRR_8"/>
    <property type="match status" value="1"/>
</dbReference>
<dbReference type="SMART" id="SM00369">
    <property type="entry name" value="LRR_TYP"/>
    <property type="match status" value="4"/>
</dbReference>
<dbReference type="PROSITE" id="PS51450">
    <property type="entry name" value="LRR"/>
    <property type="match status" value="1"/>
</dbReference>
<organism evidence="5 6">
    <name type="scientific">Acer saccharum</name>
    <name type="common">Sugar maple</name>
    <dbReference type="NCBI Taxonomy" id="4024"/>
    <lineage>
        <taxon>Eukaryota</taxon>
        <taxon>Viridiplantae</taxon>
        <taxon>Streptophyta</taxon>
        <taxon>Embryophyta</taxon>
        <taxon>Tracheophyta</taxon>
        <taxon>Spermatophyta</taxon>
        <taxon>Magnoliopsida</taxon>
        <taxon>eudicotyledons</taxon>
        <taxon>Gunneridae</taxon>
        <taxon>Pentapetalae</taxon>
        <taxon>rosids</taxon>
        <taxon>malvids</taxon>
        <taxon>Sapindales</taxon>
        <taxon>Sapindaceae</taxon>
        <taxon>Hippocastanoideae</taxon>
        <taxon>Acereae</taxon>
        <taxon>Acer</taxon>
    </lineage>
</organism>
<evidence type="ECO:0000256" key="1">
    <source>
        <dbReference type="ARBA" id="ARBA00022614"/>
    </source>
</evidence>